<keyword evidence="4" id="KW-0812">Transmembrane</keyword>
<feature type="transmembrane region" description="Helical" evidence="4">
    <location>
        <begin position="282"/>
        <end position="299"/>
    </location>
</feature>
<dbReference type="Gene3D" id="2.30.30.40">
    <property type="entry name" value="SH3 Domains"/>
    <property type="match status" value="1"/>
</dbReference>
<organism evidence="6 7">
    <name type="scientific">Mycena pura</name>
    <dbReference type="NCBI Taxonomy" id="153505"/>
    <lineage>
        <taxon>Eukaryota</taxon>
        <taxon>Fungi</taxon>
        <taxon>Dikarya</taxon>
        <taxon>Basidiomycota</taxon>
        <taxon>Agaricomycotina</taxon>
        <taxon>Agaricomycetes</taxon>
        <taxon>Agaricomycetidae</taxon>
        <taxon>Agaricales</taxon>
        <taxon>Marasmiineae</taxon>
        <taxon>Mycenaceae</taxon>
        <taxon>Mycena</taxon>
    </lineage>
</organism>
<keyword evidence="1 2" id="KW-0728">SH3 domain</keyword>
<keyword evidence="7" id="KW-1185">Reference proteome</keyword>
<proteinExistence type="predicted"/>
<dbReference type="InterPro" id="IPR001452">
    <property type="entry name" value="SH3_domain"/>
</dbReference>
<keyword evidence="4" id="KW-1133">Transmembrane helix</keyword>
<evidence type="ECO:0000313" key="7">
    <source>
        <dbReference type="Proteomes" id="UP001219525"/>
    </source>
</evidence>
<feature type="domain" description="SH3" evidence="5">
    <location>
        <begin position="502"/>
        <end position="562"/>
    </location>
</feature>
<evidence type="ECO:0000256" key="1">
    <source>
        <dbReference type="ARBA" id="ARBA00022443"/>
    </source>
</evidence>
<evidence type="ECO:0000256" key="2">
    <source>
        <dbReference type="PROSITE-ProRule" id="PRU00192"/>
    </source>
</evidence>
<comment type="caution">
    <text evidence="6">The sequence shown here is derived from an EMBL/GenBank/DDBJ whole genome shotgun (WGS) entry which is preliminary data.</text>
</comment>
<feature type="transmembrane region" description="Helical" evidence="4">
    <location>
        <begin position="219"/>
        <end position="241"/>
    </location>
</feature>
<feature type="region of interest" description="Disordered" evidence="3">
    <location>
        <begin position="109"/>
        <end position="130"/>
    </location>
</feature>
<feature type="region of interest" description="Disordered" evidence="3">
    <location>
        <begin position="431"/>
        <end position="502"/>
    </location>
</feature>
<evidence type="ECO:0000259" key="5">
    <source>
        <dbReference type="PROSITE" id="PS50002"/>
    </source>
</evidence>
<dbReference type="PROSITE" id="PS50002">
    <property type="entry name" value="SH3"/>
    <property type="match status" value="1"/>
</dbReference>
<reference evidence="6" key="1">
    <citation type="submission" date="2023-03" db="EMBL/GenBank/DDBJ databases">
        <title>Massive genome expansion in bonnet fungi (Mycena s.s.) driven by repeated elements and novel gene families across ecological guilds.</title>
        <authorList>
            <consortium name="Lawrence Berkeley National Laboratory"/>
            <person name="Harder C.B."/>
            <person name="Miyauchi S."/>
            <person name="Viragh M."/>
            <person name="Kuo A."/>
            <person name="Thoen E."/>
            <person name="Andreopoulos B."/>
            <person name="Lu D."/>
            <person name="Skrede I."/>
            <person name="Drula E."/>
            <person name="Henrissat B."/>
            <person name="Morin E."/>
            <person name="Kohler A."/>
            <person name="Barry K."/>
            <person name="LaButti K."/>
            <person name="Morin E."/>
            <person name="Salamov A."/>
            <person name="Lipzen A."/>
            <person name="Mereny Z."/>
            <person name="Hegedus B."/>
            <person name="Baldrian P."/>
            <person name="Stursova M."/>
            <person name="Weitz H."/>
            <person name="Taylor A."/>
            <person name="Grigoriev I.V."/>
            <person name="Nagy L.G."/>
            <person name="Martin F."/>
            <person name="Kauserud H."/>
        </authorList>
    </citation>
    <scope>NUCLEOTIDE SEQUENCE</scope>
    <source>
        <strain evidence="6">9144</strain>
    </source>
</reference>
<gene>
    <name evidence="6" type="ORF">GGX14DRAFT_576502</name>
</gene>
<feature type="transmembrane region" description="Helical" evidence="4">
    <location>
        <begin position="253"/>
        <end position="276"/>
    </location>
</feature>
<dbReference type="SUPFAM" id="SSF50044">
    <property type="entry name" value="SH3-domain"/>
    <property type="match status" value="1"/>
</dbReference>
<dbReference type="SMART" id="SM00326">
    <property type="entry name" value="SH3"/>
    <property type="match status" value="1"/>
</dbReference>
<accession>A0AAD6UTM9</accession>
<evidence type="ECO:0000313" key="6">
    <source>
        <dbReference type="EMBL" id="KAJ7194183.1"/>
    </source>
</evidence>
<dbReference type="Proteomes" id="UP001219525">
    <property type="component" value="Unassembled WGS sequence"/>
</dbReference>
<sequence>MDVYNILRQMRDGRPAWPELDAYFPRSRTDYGRLCLAPHRGRNDEGIFTSAFATGIRGFITRHSPTYHCITLGEGGSILMTAIAAVGVILVCQRPLSLSRRSLASRRTRASPACGSSALRGSTALGPDRPVDAAPAAELRDRHLRLRGGAPLHDPAELDRLHEYRQRGLAIAVPRISADLAHEAVLRGRTLRIPPQQADMQDGDHLRQRGHVEALLCNYFYAATILVSAAAWLVAFVAQIAVTEIDGHDAVGVLWFAIFLQLLLTLGVLAAAASGAMAAHRLQLTAGAAAGMVLAALGVDRNIFVAQPARGALAAGWLVLAAADGAWLLACGAEPGTPLARLVDAMARAHAAPSADAETAGVPSPSAGGGKASFYAGEARSDGSPGEPKGMHETDGSPGEPKGVRETDGATPGISMDWTGMGRAWIVDRSAVEEEGRSEEEEAGEREGALGRAPVLSLSPPPPSRARRAAFVEQEPRQLSTIHDDADEEATSADRDSQPRDPFLYTVRAKSDWIPRSSSEVSFRKGDILQSAEKDGRRWWQVRKADGTVGSAPSNYLKVLHR</sequence>
<dbReference type="InterPro" id="IPR036028">
    <property type="entry name" value="SH3-like_dom_sf"/>
</dbReference>
<evidence type="ECO:0000256" key="4">
    <source>
        <dbReference type="SAM" id="Phobius"/>
    </source>
</evidence>
<keyword evidence="4" id="KW-0472">Membrane</keyword>
<protein>
    <recommendedName>
        <fullName evidence="5">SH3 domain-containing protein</fullName>
    </recommendedName>
</protein>
<dbReference type="EMBL" id="JARJCW010000100">
    <property type="protein sequence ID" value="KAJ7194183.1"/>
    <property type="molecule type" value="Genomic_DNA"/>
</dbReference>
<name>A0AAD6UTM9_9AGAR</name>
<dbReference type="AlphaFoldDB" id="A0AAD6UTM9"/>
<feature type="region of interest" description="Disordered" evidence="3">
    <location>
        <begin position="354"/>
        <end position="419"/>
    </location>
</feature>
<dbReference type="Pfam" id="PF00018">
    <property type="entry name" value="SH3_1"/>
    <property type="match status" value="1"/>
</dbReference>
<evidence type="ECO:0000256" key="3">
    <source>
        <dbReference type="SAM" id="MobiDB-lite"/>
    </source>
</evidence>